<dbReference type="GO" id="GO:0009117">
    <property type="term" value="P:nucleotide metabolic process"/>
    <property type="evidence" value="ECO:0007669"/>
    <property type="project" value="UniProtKB-KW"/>
</dbReference>
<comment type="similarity">
    <text evidence="9">Belongs to the metallo-dependent hydrolases superfamily. Adenosine and AMP deaminases family. Adenosine deaminase subfamily.</text>
</comment>
<dbReference type="EC" id="3.5.4.4" evidence="1 9"/>
<evidence type="ECO:0000256" key="6">
    <source>
        <dbReference type="ARBA" id="ARBA00031852"/>
    </source>
</evidence>
<dbReference type="InterPro" id="IPR001365">
    <property type="entry name" value="A_deaminase_dom"/>
</dbReference>
<name>A0A9D1TN20_9SPIO</name>
<feature type="binding site" evidence="9">
    <location>
        <position position="174"/>
    </location>
    <ligand>
        <name>substrate</name>
    </ligand>
</feature>
<organism evidence="11 12">
    <name type="scientific">Candidatus Ornithospirochaeta avicola</name>
    <dbReference type="NCBI Taxonomy" id="2840896"/>
    <lineage>
        <taxon>Bacteria</taxon>
        <taxon>Pseudomonadati</taxon>
        <taxon>Spirochaetota</taxon>
        <taxon>Spirochaetia</taxon>
        <taxon>Spirochaetales</taxon>
        <taxon>Spirochaetaceae</taxon>
        <taxon>Spirochaetaceae incertae sedis</taxon>
        <taxon>Candidatus Ornithospirochaeta</taxon>
    </lineage>
</organism>
<feature type="binding site" evidence="9">
    <location>
        <position position="20"/>
    </location>
    <ligand>
        <name>substrate</name>
    </ligand>
</feature>
<sequence>MLTNEIIKKAPKVELHDHLDGGLRISTIMELAEKEGITLPETDPDALKAWFIEGCKKKSLSLYLETFKYTTAVMQTKEALVRIAREAMEDYSKENVVYAELRFAPALHTQKGLNLEEVVQAVLKGLDQGRKEYGVQFGLILCAMRNEKPENTLEIAELAVAFREKGVVGFDIAGDESGHPPKKHLEAFNYIRRQNFNITIHAGEAFGTESIWQAIQICGAHRIGHGVRLTEDMLIEDSKIKKMGSLAHFVQDRRIPLEMCLTSNVGTGACESYQDHPFPVFFKNSFRVFLCSDNRLMSDTNLTKEMIIAAREYGLSLRDLEKITINAMKSAFIHHDRKIKIIYDVIKKRYQEIREEYGIS</sequence>
<gene>
    <name evidence="9" type="primary">add</name>
    <name evidence="11" type="ORF">IAB12_03585</name>
</gene>
<dbReference type="SUPFAM" id="SSF51556">
    <property type="entry name" value="Metallo-dependent hydrolases"/>
    <property type="match status" value="1"/>
</dbReference>
<evidence type="ECO:0000256" key="1">
    <source>
        <dbReference type="ARBA" id="ARBA00012784"/>
    </source>
</evidence>
<evidence type="ECO:0000259" key="10">
    <source>
        <dbReference type="Pfam" id="PF00962"/>
    </source>
</evidence>
<dbReference type="InterPro" id="IPR032466">
    <property type="entry name" value="Metal_Hydrolase"/>
</dbReference>
<evidence type="ECO:0000256" key="3">
    <source>
        <dbReference type="ARBA" id="ARBA00022801"/>
    </source>
</evidence>
<dbReference type="Gene3D" id="3.20.20.140">
    <property type="entry name" value="Metal-dependent hydrolases"/>
    <property type="match status" value="1"/>
</dbReference>
<evidence type="ECO:0000313" key="11">
    <source>
        <dbReference type="EMBL" id="HIV98848.1"/>
    </source>
</evidence>
<comment type="caution">
    <text evidence="9">Lacks conserved residue(s) required for the propagation of feature annotation.</text>
</comment>
<dbReference type="InterPro" id="IPR028893">
    <property type="entry name" value="A_deaminase"/>
</dbReference>
<dbReference type="NCBIfam" id="NF006847">
    <property type="entry name" value="PRK09358.1-2"/>
    <property type="match status" value="1"/>
</dbReference>
<dbReference type="GO" id="GO:0005829">
    <property type="term" value="C:cytosol"/>
    <property type="evidence" value="ECO:0007669"/>
    <property type="project" value="TreeGrafter"/>
</dbReference>
<comment type="catalytic activity">
    <reaction evidence="8">
        <text>2'-deoxyadenosine + H2O + H(+) = 2'-deoxyinosine + NH4(+)</text>
        <dbReference type="Rhea" id="RHEA:28190"/>
        <dbReference type="ChEBI" id="CHEBI:15377"/>
        <dbReference type="ChEBI" id="CHEBI:15378"/>
        <dbReference type="ChEBI" id="CHEBI:17256"/>
        <dbReference type="ChEBI" id="CHEBI:28938"/>
        <dbReference type="ChEBI" id="CHEBI:28997"/>
        <dbReference type="EC" id="3.5.4.4"/>
    </reaction>
    <physiologicalReaction direction="left-to-right" evidence="8">
        <dbReference type="Rhea" id="RHEA:28191"/>
    </physiologicalReaction>
</comment>
<evidence type="ECO:0000313" key="12">
    <source>
        <dbReference type="Proteomes" id="UP000823936"/>
    </source>
</evidence>
<dbReference type="GO" id="GO:0009168">
    <property type="term" value="P:purine ribonucleoside monophosphate biosynthetic process"/>
    <property type="evidence" value="ECO:0007669"/>
    <property type="project" value="UniProtKB-UniRule"/>
</dbReference>
<dbReference type="AlphaFoldDB" id="A0A9D1TN20"/>
<dbReference type="GO" id="GO:0006154">
    <property type="term" value="P:adenosine catabolic process"/>
    <property type="evidence" value="ECO:0007669"/>
    <property type="project" value="TreeGrafter"/>
</dbReference>
<protein>
    <recommendedName>
        <fullName evidence="1 9">Adenosine deaminase</fullName>
        <ecNumber evidence="1 9">3.5.4.4</ecNumber>
    </recommendedName>
    <alternativeName>
        <fullName evidence="6 9">Adenosine aminohydrolase</fullName>
    </alternativeName>
</protein>
<feature type="domain" description="Adenosine deaminase" evidence="10">
    <location>
        <begin position="11"/>
        <end position="347"/>
    </location>
</feature>
<comment type="function">
    <text evidence="9">Catalyzes the hydrolytic deamination of adenosine and 2-deoxyadenosine.</text>
</comment>
<proteinExistence type="inferred from homology"/>
<feature type="binding site" evidence="9">
    <location>
        <position position="293"/>
    </location>
    <ligand>
        <name>Zn(2+)</name>
        <dbReference type="ChEBI" id="CHEBI:29105"/>
        <note>catalytic</note>
    </ligand>
</feature>
<dbReference type="Proteomes" id="UP000823936">
    <property type="component" value="Unassembled WGS sequence"/>
</dbReference>
<dbReference type="PANTHER" id="PTHR11409:SF43">
    <property type="entry name" value="ADENOSINE DEAMINASE"/>
    <property type="match status" value="1"/>
</dbReference>
<reference evidence="11" key="1">
    <citation type="journal article" date="2021" name="PeerJ">
        <title>Extensive microbial diversity within the chicken gut microbiome revealed by metagenomics and culture.</title>
        <authorList>
            <person name="Gilroy R."/>
            <person name="Ravi A."/>
            <person name="Getino M."/>
            <person name="Pursley I."/>
            <person name="Horton D.L."/>
            <person name="Alikhan N.F."/>
            <person name="Baker D."/>
            <person name="Gharbi K."/>
            <person name="Hall N."/>
            <person name="Watson M."/>
            <person name="Adriaenssens E.M."/>
            <person name="Foster-Nyarko E."/>
            <person name="Jarju S."/>
            <person name="Secka A."/>
            <person name="Antonio M."/>
            <person name="Oren A."/>
            <person name="Chaudhuri R.R."/>
            <person name="La Ragione R."/>
            <person name="Hildebrand F."/>
            <person name="Pallen M.J."/>
        </authorList>
    </citation>
    <scope>NUCLEOTIDE SEQUENCE</scope>
    <source>
        <strain evidence="11">Gambia11-129</strain>
    </source>
</reference>
<evidence type="ECO:0000256" key="4">
    <source>
        <dbReference type="ARBA" id="ARBA00022833"/>
    </source>
</evidence>
<accession>A0A9D1TN20</accession>
<comment type="catalytic activity">
    <reaction evidence="7">
        <text>adenosine + H2O + H(+) = inosine + NH4(+)</text>
        <dbReference type="Rhea" id="RHEA:24408"/>
        <dbReference type="ChEBI" id="CHEBI:15377"/>
        <dbReference type="ChEBI" id="CHEBI:15378"/>
        <dbReference type="ChEBI" id="CHEBI:16335"/>
        <dbReference type="ChEBI" id="CHEBI:17596"/>
        <dbReference type="ChEBI" id="CHEBI:28938"/>
        <dbReference type="EC" id="3.5.4.4"/>
    </reaction>
    <physiologicalReaction direction="left-to-right" evidence="7">
        <dbReference type="Rhea" id="RHEA:24409"/>
    </physiologicalReaction>
</comment>
<evidence type="ECO:0000256" key="7">
    <source>
        <dbReference type="ARBA" id="ARBA00047989"/>
    </source>
</evidence>
<feature type="active site" description="Proton donor" evidence="9">
    <location>
        <position position="204"/>
    </location>
</feature>
<feature type="site" description="Important for catalytic activity" evidence="9">
    <location>
        <position position="225"/>
    </location>
</feature>
<comment type="cofactor">
    <cofactor evidence="9">
        <name>Zn(2+)</name>
        <dbReference type="ChEBI" id="CHEBI:29105"/>
    </cofactor>
    <text evidence="9">Binds 1 zinc ion per subunit.</text>
</comment>
<feature type="binding site" evidence="9">
    <location>
        <position position="18"/>
    </location>
    <ligand>
        <name>substrate</name>
    </ligand>
</feature>
<dbReference type="InterPro" id="IPR006330">
    <property type="entry name" value="Ado/ade_deaminase"/>
</dbReference>
<feature type="binding site" evidence="9">
    <location>
        <position position="18"/>
    </location>
    <ligand>
        <name>Zn(2+)</name>
        <dbReference type="ChEBI" id="CHEBI:29105"/>
        <note>catalytic</note>
    </ligand>
</feature>
<dbReference type="GO" id="GO:0043103">
    <property type="term" value="P:hypoxanthine salvage"/>
    <property type="evidence" value="ECO:0007669"/>
    <property type="project" value="TreeGrafter"/>
</dbReference>
<evidence type="ECO:0000256" key="8">
    <source>
        <dbReference type="ARBA" id="ARBA00049213"/>
    </source>
</evidence>
<feature type="binding site" evidence="9">
    <location>
        <position position="16"/>
    </location>
    <ligand>
        <name>Zn(2+)</name>
        <dbReference type="ChEBI" id="CHEBI:29105"/>
        <note>catalytic</note>
    </ligand>
</feature>
<dbReference type="GO" id="GO:0008270">
    <property type="term" value="F:zinc ion binding"/>
    <property type="evidence" value="ECO:0007669"/>
    <property type="project" value="UniProtKB-UniRule"/>
</dbReference>
<evidence type="ECO:0000256" key="5">
    <source>
        <dbReference type="ARBA" id="ARBA00023080"/>
    </source>
</evidence>
<dbReference type="GO" id="GO:0004000">
    <property type="term" value="F:adenosine deaminase activity"/>
    <property type="evidence" value="ECO:0007669"/>
    <property type="project" value="UniProtKB-UniRule"/>
</dbReference>
<feature type="binding site" evidence="9">
    <location>
        <position position="201"/>
    </location>
    <ligand>
        <name>Zn(2+)</name>
        <dbReference type="ChEBI" id="CHEBI:29105"/>
        <note>catalytic</note>
    </ligand>
</feature>
<dbReference type="HAMAP" id="MF_00540">
    <property type="entry name" value="A_deaminase"/>
    <property type="match status" value="1"/>
</dbReference>
<dbReference type="EMBL" id="DXHU01000015">
    <property type="protein sequence ID" value="HIV98848.1"/>
    <property type="molecule type" value="Genomic_DNA"/>
</dbReference>
<dbReference type="FunFam" id="3.20.20.140:FF:000020">
    <property type="entry name" value="Adenosine deaminase"/>
    <property type="match status" value="1"/>
</dbReference>
<evidence type="ECO:0000256" key="2">
    <source>
        <dbReference type="ARBA" id="ARBA00022723"/>
    </source>
</evidence>
<reference evidence="11" key="2">
    <citation type="submission" date="2021-04" db="EMBL/GenBank/DDBJ databases">
        <authorList>
            <person name="Gilroy R."/>
        </authorList>
    </citation>
    <scope>NUCLEOTIDE SEQUENCE</scope>
    <source>
        <strain evidence="11">Gambia11-129</strain>
    </source>
</reference>
<dbReference type="CDD" id="cd01320">
    <property type="entry name" value="ADA"/>
    <property type="match status" value="1"/>
</dbReference>
<dbReference type="GO" id="GO:0046103">
    <property type="term" value="P:inosine biosynthetic process"/>
    <property type="evidence" value="ECO:0007669"/>
    <property type="project" value="TreeGrafter"/>
</dbReference>
<dbReference type="NCBIfam" id="TIGR01430">
    <property type="entry name" value="aden_deam"/>
    <property type="match status" value="1"/>
</dbReference>
<dbReference type="Pfam" id="PF00962">
    <property type="entry name" value="A_deaminase"/>
    <property type="match status" value="1"/>
</dbReference>
<keyword evidence="4 9" id="KW-0862">Zinc</keyword>
<keyword evidence="3 9" id="KW-0378">Hydrolase</keyword>
<dbReference type="PANTHER" id="PTHR11409">
    <property type="entry name" value="ADENOSINE DEAMINASE"/>
    <property type="match status" value="1"/>
</dbReference>
<comment type="caution">
    <text evidence="11">The sequence shown here is derived from an EMBL/GenBank/DDBJ whole genome shotgun (WGS) entry which is preliminary data.</text>
</comment>
<keyword evidence="5 9" id="KW-0546">Nucleotide metabolism</keyword>
<keyword evidence="2 9" id="KW-0479">Metal-binding</keyword>
<evidence type="ECO:0000256" key="9">
    <source>
        <dbReference type="HAMAP-Rule" id="MF_00540"/>
    </source>
</evidence>